<evidence type="ECO:0000313" key="3">
    <source>
        <dbReference type="EMBL" id="KAK0652743.1"/>
    </source>
</evidence>
<keyword evidence="2" id="KW-0472">Membrane</keyword>
<dbReference type="AlphaFoldDB" id="A0AA39YHM8"/>
<comment type="caution">
    <text evidence="3">The sequence shown here is derived from an EMBL/GenBank/DDBJ whole genome shotgun (WGS) entry which is preliminary data.</text>
</comment>
<name>A0AA39YHM8_9PEZI</name>
<feature type="transmembrane region" description="Helical" evidence="2">
    <location>
        <begin position="507"/>
        <end position="527"/>
    </location>
</feature>
<evidence type="ECO:0000256" key="2">
    <source>
        <dbReference type="SAM" id="Phobius"/>
    </source>
</evidence>
<feature type="transmembrane region" description="Helical" evidence="2">
    <location>
        <begin position="473"/>
        <end position="495"/>
    </location>
</feature>
<evidence type="ECO:0000313" key="4">
    <source>
        <dbReference type="Proteomes" id="UP001174936"/>
    </source>
</evidence>
<protein>
    <submittedName>
        <fullName evidence="3">Uncharacterized protein</fullName>
    </submittedName>
</protein>
<keyword evidence="4" id="KW-1185">Reference proteome</keyword>
<dbReference type="PANTHER" id="PTHR35043:SF9">
    <property type="match status" value="1"/>
</dbReference>
<reference evidence="3" key="1">
    <citation type="submission" date="2023-06" db="EMBL/GenBank/DDBJ databases">
        <title>Genome-scale phylogeny and comparative genomics of the fungal order Sordariales.</title>
        <authorList>
            <consortium name="Lawrence Berkeley National Laboratory"/>
            <person name="Hensen N."/>
            <person name="Bonometti L."/>
            <person name="Westerberg I."/>
            <person name="Brannstrom I.O."/>
            <person name="Guillou S."/>
            <person name="Cros-Aarteil S."/>
            <person name="Calhoun S."/>
            <person name="Haridas S."/>
            <person name="Kuo A."/>
            <person name="Mondo S."/>
            <person name="Pangilinan J."/>
            <person name="Riley R."/>
            <person name="Labutti K."/>
            <person name="Andreopoulos B."/>
            <person name="Lipzen A."/>
            <person name="Chen C."/>
            <person name="Yanf M."/>
            <person name="Daum C."/>
            <person name="Ng V."/>
            <person name="Clum A."/>
            <person name="Steindorff A."/>
            <person name="Ohm R."/>
            <person name="Martin F."/>
            <person name="Silar P."/>
            <person name="Natvig D."/>
            <person name="Lalanne C."/>
            <person name="Gautier V."/>
            <person name="Ament-Velasquez S.L."/>
            <person name="Kruys A."/>
            <person name="Hutchinson M.I."/>
            <person name="Powell A.J."/>
            <person name="Barry K."/>
            <person name="Miller A.N."/>
            <person name="Grigoriev I.V."/>
            <person name="Debuchy R."/>
            <person name="Gladieux P."/>
            <person name="Thoren M.H."/>
            <person name="Johannesson H."/>
        </authorList>
    </citation>
    <scope>NUCLEOTIDE SEQUENCE</scope>
    <source>
        <strain evidence="3">SMH2532-1</strain>
    </source>
</reference>
<feature type="region of interest" description="Disordered" evidence="1">
    <location>
        <begin position="1"/>
        <end position="20"/>
    </location>
</feature>
<keyword evidence="2" id="KW-1133">Transmembrane helix</keyword>
<gene>
    <name evidence="3" type="ORF">B0T16DRAFT_369522</name>
</gene>
<feature type="transmembrane region" description="Helical" evidence="2">
    <location>
        <begin position="62"/>
        <end position="80"/>
    </location>
</feature>
<feature type="transmembrane region" description="Helical" evidence="2">
    <location>
        <begin position="26"/>
        <end position="50"/>
    </location>
</feature>
<sequence length="639" mass="72625">MDRIFGNESTSRPATWKPEPSERGTFGILSTCIITLGLCVWTAIHLNVPARNGQMQQFLRKVGWMVFGFLAPELVAFTAIQQYATATKLSKEIAGIFPPERHERAWWQFWRGKRRRRDAETQGSHGTRTNKTCPWTFVHSQFAMMGGFVFMFESHQKRHNLPRWLPRVREDQPIRMTLTADGLAMLAKKAPHVIPDLSKDAIKDKSKGSAFAKTLVCLQALWFCVQCLTRFGQHLGISLLELNTFAHAICTLVTYSLWWHKPLDVQEPEPIPITDDFDADLIIAMTVFGKFGNRPREAVHLHRDGGTWKFTFKVEDGGSLQSSWIVGYGEEPETDSGHRRSSWPWKRQLGRRQNLRLDVRSISGSEHAHGSWGYINLGETVCCLEFLADVSAEEGLQNEDGNDKSTDHRRLDDDLQGPVTESYARIWLGSYHHDAYRWGTALDRLPLPDVQHATLLTDYVGNLPRFEGVGRQWLMYFGFAVTGFIYGGLHCLAWNVPFPTKTELMLWKLSSVAVSSTGALLLLVYTWELIPPFWGKRGPDFVATLYEKVDKMVAKAPVGSTRAAVKKARFRAIVRSLVFLLPSLCGILKVLYDISIVLFMVFYCAARLYLVVESFINLIHLPDSVYAVPKWSQYMPHIG</sequence>
<accession>A0AA39YHM8</accession>
<organism evidence="3 4">
    <name type="scientific">Cercophora newfieldiana</name>
    <dbReference type="NCBI Taxonomy" id="92897"/>
    <lineage>
        <taxon>Eukaryota</taxon>
        <taxon>Fungi</taxon>
        <taxon>Dikarya</taxon>
        <taxon>Ascomycota</taxon>
        <taxon>Pezizomycotina</taxon>
        <taxon>Sordariomycetes</taxon>
        <taxon>Sordariomycetidae</taxon>
        <taxon>Sordariales</taxon>
        <taxon>Lasiosphaeriaceae</taxon>
        <taxon>Cercophora</taxon>
    </lineage>
</organism>
<dbReference type="Proteomes" id="UP001174936">
    <property type="component" value="Unassembled WGS sequence"/>
</dbReference>
<proteinExistence type="predicted"/>
<evidence type="ECO:0000256" key="1">
    <source>
        <dbReference type="SAM" id="MobiDB-lite"/>
    </source>
</evidence>
<dbReference type="PANTHER" id="PTHR35043">
    <property type="entry name" value="TRANSCRIPTION FACTOR DOMAIN-CONTAINING PROTEIN"/>
    <property type="match status" value="1"/>
</dbReference>
<dbReference type="EMBL" id="JAULSV010000002">
    <property type="protein sequence ID" value="KAK0652743.1"/>
    <property type="molecule type" value="Genomic_DNA"/>
</dbReference>
<feature type="transmembrane region" description="Helical" evidence="2">
    <location>
        <begin position="572"/>
        <end position="592"/>
    </location>
</feature>
<keyword evidence="2" id="KW-0812">Transmembrane</keyword>